<keyword evidence="12" id="KW-1185">Reference proteome</keyword>
<dbReference type="InterPro" id="IPR051447">
    <property type="entry name" value="Lipoprotein-release_system"/>
</dbReference>
<dbReference type="InterPro" id="IPR011925">
    <property type="entry name" value="LolCE_TM"/>
</dbReference>
<dbReference type="EMBL" id="LT629780">
    <property type="protein sequence ID" value="SDU25674.1"/>
    <property type="molecule type" value="Genomic_DNA"/>
</dbReference>
<evidence type="ECO:0000256" key="7">
    <source>
        <dbReference type="ARBA" id="ARBA00023136"/>
    </source>
</evidence>
<dbReference type="GO" id="GO:0098797">
    <property type="term" value="C:plasma membrane protein complex"/>
    <property type="evidence" value="ECO:0007669"/>
    <property type="project" value="TreeGrafter"/>
</dbReference>
<keyword evidence="7 8" id="KW-0472">Membrane</keyword>
<dbReference type="AlphaFoldDB" id="A0A1H2H1E9"/>
<dbReference type="GO" id="GO:0042953">
    <property type="term" value="P:lipoprotein transport"/>
    <property type="evidence" value="ECO:0007669"/>
    <property type="project" value="InterPro"/>
</dbReference>
<keyword evidence="6 8" id="KW-1133">Transmembrane helix</keyword>
<evidence type="ECO:0000256" key="3">
    <source>
        <dbReference type="ARBA" id="ARBA00022448"/>
    </source>
</evidence>
<evidence type="ECO:0000256" key="1">
    <source>
        <dbReference type="ARBA" id="ARBA00004651"/>
    </source>
</evidence>
<dbReference type="NCBIfam" id="TIGR02212">
    <property type="entry name" value="lolCE"/>
    <property type="match status" value="1"/>
</dbReference>
<dbReference type="OrthoDB" id="9808461at2"/>
<evidence type="ECO:0000313" key="12">
    <source>
        <dbReference type="Proteomes" id="UP000243063"/>
    </source>
</evidence>
<dbReference type="InterPro" id="IPR025857">
    <property type="entry name" value="MacB_PCD"/>
</dbReference>
<evidence type="ECO:0000256" key="5">
    <source>
        <dbReference type="ARBA" id="ARBA00022692"/>
    </source>
</evidence>
<gene>
    <name evidence="11" type="ORF">SAMN05216580_2081</name>
</gene>
<feature type="domain" description="MacB-like periplasmic core" evidence="10">
    <location>
        <begin position="27"/>
        <end position="236"/>
    </location>
</feature>
<sequence>MFRPLPVFIGARYTRAKRRNHFISFISLTSMVGLALGVLVMILVLSVMNGFDRELRTRILGMVPHATISSYQPVDDWRALAAKAGEHPEVLAVAPFTQLQGMLTHSGGVQPVLVNAVLPEAEKQVSIIDQHMVRGRLDDLQSGEFGMVIGELTARRFRVDVGDKLTFILPEASVTPAGVFPRLKRFTVVGIFKVGAELDSSLALIHVGDAARLSRWQENQVEGVRLKLKDLFQAPRVAWEIAGTFTGEDYVARDWTRSHGSLFQAIQMEKTMIALLLLLIVAVAAFNIISTLVMVVTDKKADIAILRTLGMTPRQIMLVFMVQGSVIGVVGTLIGGVLGVIAALNVTAWVAGLEKLLGHKFLSSDVYFINYLPSQLRVEDVVLICSAALLMSFFATLYPAWKAARTQPAEALRYE</sequence>
<feature type="transmembrane region" description="Helical" evidence="8">
    <location>
        <begin position="272"/>
        <end position="297"/>
    </location>
</feature>
<keyword evidence="11" id="KW-0449">Lipoprotein</keyword>
<proteinExistence type="inferred from homology"/>
<accession>A0A1H2H1E9</accession>
<keyword evidence="3" id="KW-0813">Transport</keyword>
<keyword evidence="4" id="KW-1003">Cell membrane</keyword>
<organism evidence="11 12">
    <name type="scientific">Geopseudomonas guangdongensis</name>
    <dbReference type="NCBI Taxonomy" id="1245526"/>
    <lineage>
        <taxon>Bacteria</taxon>
        <taxon>Pseudomonadati</taxon>
        <taxon>Pseudomonadota</taxon>
        <taxon>Gammaproteobacteria</taxon>
        <taxon>Pseudomonadales</taxon>
        <taxon>Pseudomonadaceae</taxon>
        <taxon>Geopseudomonas</taxon>
    </lineage>
</organism>
<evidence type="ECO:0000256" key="8">
    <source>
        <dbReference type="SAM" id="Phobius"/>
    </source>
</evidence>
<dbReference type="Proteomes" id="UP000243063">
    <property type="component" value="Chromosome I"/>
</dbReference>
<evidence type="ECO:0000259" key="9">
    <source>
        <dbReference type="Pfam" id="PF02687"/>
    </source>
</evidence>
<evidence type="ECO:0000313" key="11">
    <source>
        <dbReference type="EMBL" id="SDU25674.1"/>
    </source>
</evidence>
<evidence type="ECO:0000256" key="4">
    <source>
        <dbReference type="ARBA" id="ARBA00022475"/>
    </source>
</evidence>
<dbReference type="PANTHER" id="PTHR30489:SF0">
    <property type="entry name" value="LIPOPROTEIN-RELEASING SYSTEM TRANSMEMBRANE PROTEIN LOLE"/>
    <property type="match status" value="1"/>
</dbReference>
<dbReference type="InterPro" id="IPR003838">
    <property type="entry name" value="ABC3_permease_C"/>
</dbReference>
<evidence type="ECO:0000259" key="10">
    <source>
        <dbReference type="Pfam" id="PF12704"/>
    </source>
</evidence>
<dbReference type="GO" id="GO:0044874">
    <property type="term" value="P:lipoprotein localization to outer membrane"/>
    <property type="evidence" value="ECO:0007669"/>
    <property type="project" value="TreeGrafter"/>
</dbReference>
<protein>
    <submittedName>
        <fullName evidence="11">Lipoprotein-releasing system permease protein</fullName>
    </submittedName>
</protein>
<feature type="domain" description="ABC3 transporter permease C-terminal" evidence="9">
    <location>
        <begin position="275"/>
        <end position="408"/>
    </location>
</feature>
<name>A0A1H2H1E9_9GAMM</name>
<comment type="similarity">
    <text evidence="2">Belongs to the ABC-4 integral membrane protein family. LolC/E subfamily.</text>
</comment>
<reference evidence="12" key="1">
    <citation type="submission" date="2016-10" db="EMBL/GenBank/DDBJ databases">
        <authorList>
            <person name="Varghese N."/>
            <person name="Submissions S."/>
        </authorList>
    </citation>
    <scope>NUCLEOTIDE SEQUENCE [LARGE SCALE GENOMIC DNA]</scope>
    <source>
        <strain evidence="12">CCTCC 2012022</strain>
    </source>
</reference>
<dbReference type="RefSeq" id="WP_090214175.1">
    <property type="nucleotide sequence ID" value="NZ_LT629780.1"/>
</dbReference>
<feature type="transmembrane region" description="Helical" evidence="8">
    <location>
        <begin position="381"/>
        <end position="401"/>
    </location>
</feature>
<evidence type="ECO:0000256" key="6">
    <source>
        <dbReference type="ARBA" id="ARBA00022989"/>
    </source>
</evidence>
<dbReference type="PANTHER" id="PTHR30489">
    <property type="entry name" value="LIPOPROTEIN-RELEASING SYSTEM TRANSMEMBRANE PROTEIN LOLE"/>
    <property type="match status" value="1"/>
</dbReference>
<evidence type="ECO:0000256" key="2">
    <source>
        <dbReference type="ARBA" id="ARBA00005236"/>
    </source>
</evidence>
<feature type="transmembrane region" description="Helical" evidence="8">
    <location>
        <begin position="21"/>
        <end position="48"/>
    </location>
</feature>
<feature type="transmembrane region" description="Helical" evidence="8">
    <location>
        <begin position="318"/>
        <end position="351"/>
    </location>
</feature>
<dbReference type="STRING" id="1245526.SAMN05216580_2081"/>
<dbReference type="Pfam" id="PF02687">
    <property type="entry name" value="FtsX"/>
    <property type="match status" value="1"/>
</dbReference>
<keyword evidence="5 8" id="KW-0812">Transmembrane</keyword>
<comment type="subcellular location">
    <subcellularLocation>
        <location evidence="1">Cell membrane</location>
        <topology evidence="1">Multi-pass membrane protein</topology>
    </subcellularLocation>
</comment>
<dbReference type="Pfam" id="PF12704">
    <property type="entry name" value="MacB_PCD"/>
    <property type="match status" value="1"/>
</dbReference>